<dbReference type="EMBL" id="LOTN01000024">
    <property type="protein sequence ID" value="KUZ91607.1"/>
    <property type="molecule type" value="Genomic_DNA"/>
</dbReference>
<name>A0A102K9A2_9BURK</name>
<dbReference type="RefSeq" id="WP_059632930.1">
    <property type="nucleotide sequence ID" value="NZ_CAJPGD010000005.1"/>
</dbReference>
<proteinExistence type="inferred from homology"/>
<comment type="caution">
    <text evidence="4">The sequence shown here is derived from an EMBL/GenBank/DDBJ whole genome shotgun (WGS) entry which is preliminary data.</text>
</comment>
<protein>
    <submittedName>
        <fullName evidence="4">Heat-shock protein</fullName>
    </submittedName>
</protein>
<dbReference type="Proteomes" id="UP000065521">
    <property type="component" value="Unassembled WGS sequence"/>
</dbReference>
<dbReference type="Pfam" id="PF00011">
    <property type="entry name" value="HSP20"/>
    <property type="match status" value="1"/>
</dbReference>
<evidence type="ECO:0000313" key="5">
    <source>
        <dbReference type="Proteomes" id="UP000065521"/>
    </source>
</evidence>
<dbReference type="AlphaFoldDB" id="A0A102K9A2"/>
<evidence type="ECO:0000256" key="2">
    <source>
        <dbReference type="RuleBase" id="RU003616"/>
    </source>
</evidence>
<sequence length="139" mass="14884">MNISQPVTERQSANVQPGAAATAAAARAPAIAPAVDIVEDRHGVTLRADLPGVPRENLDVKVHDNTLSIDAQVHIDLPAELRVRHAELRAPRFARAFTLSPDLDTSNIVANLRDGVLTLTIPRREAAQPRRIEVAAGNA</sequence>
<accession>A0A102K9A2</accession>
<dbReference type="PROSITE" id="PS01031">
    <property type="entry name" value="SHSP"/>
    <property type="match status" value="1"/>
</dbReference>
<organism evidence="4 5">
    <name type="scientific">Burkholderia ubonensis</name>
    <dbReference type="NCBI Taxonomy" id="101571"/>
    <lineage>
        <taxon>Bacteria</taxon>
        <taxon>Pseudomonadati</taxon>
        <taxon>Pseudomonadota</taxon>
        <taxon>Betaproteobacteria</taxon>
        <taxon>Burkholderiales</taxon>
        <taxon>Burkholderiaceae</taxon>
        <taxon>Burkholderia</taxon>
        <taxon>Burkholderia cepacia complex</taxon>
    </lineage>
</organism>
<evidence type="ECO:0000313" key="4">
    <source>
        <dbReference type="EMBL" id="KUZ91607.1"/>
    </source>
</evidence>
<evidence type="ECO:0000259" key="3">
    <source>
        <dbReference type="PROSITE" id="PS01031"/>
    </source>
</evidence>
<dbReference type="CDD" id="cd06464">
    <property type="entry name" value="ACD_sHsps-like"/>
    <property type="match status" value="1"/>
</dbReference>
<dbReference type="PANTHER" id="PTHR11527">
    <property type="entry name" value="HEAT-SHOCK PROTEIN 20 FAMILY MEMBER"/>
    <property type="match status" value="1"/>
</dbReference>
<comment type="similarity">
    <text evidence="1 2">Belongs to the small heat shock protein (HSP20) family.</text>
</comment>
<gene>
    <name evidence="4" type="ORF">WI38_12740</name>
</gene>
<dbReference type="Gene3D" id="2.60.40.790">
    <property type="match status" value="1"/>
</dbReference>
<dbReference type="SUPFAM" id="SSF49764">
    <property type="entry name" value="HSP20-like chaperones"/>
    <property type="match status" value="1"/>
</dbReference>
<feature type="domain" description="SHSP" evidence="3">
    <location>
        <begin position="25"/>
        <end position="137"/>
    </location>
</feature>
<dbReference type="InterPro" id="IPR031107">
    <property type="entry name" value="Small_HSP"/>
</dbReference>
<dbReference type="InterPro" id="IPR008978">
    <property type="entry name" value="HSP20-like_chaperone"/>
</dbReference>
<dbReference type="InterPro" id="IPR002068">
    <property type="entry name" value="A-crystallin/Hsp20_dom"/>
</dbReference>
<reference evidence="4 5" key="1">
    <citation type="submission" date="2015-11" db="EMBL/GenBank/DDBJ databases">
        <title>Expanding the genomic diversity of Burkholderia species for the development of highly accurate diagnostics.</title>
        <authorList>
            <person name="Sahl J."/>
            <person name="Keim P."/>
            <person name="Wagner D."/>
        </authorList>
    </citation>
    <scope>NUCLEOTIDE SEQUENCE [LARGE SCALE GENOMIC DNA]</scope>
    <source>
        <strain evidence="4 5">RF32-BP4</strain>
    </source>
</reference>
<evidence type="ECO:0000256" key="1">
    <source>
        <dbReference type="PROSITE-ProRule" id="PRU00285"/>
    </source>
</evidence>